<dbReference type="Gramene" id="rna39526">
    <property type="protein sequence ID" value="RHN45281.1"/>
    <property type="gene ID" value="gene39526"/>
</dbReference>
<name>A0A396GYI1_MEDTR</name>
<dbReference type="Pfam" id="PF07127">
    <property type="entry name" value="Nodulin_late"/>
    <property type="match status" value="1"/>
</dbReference>
<keyword evidence="1" id="KW-0732">Signal</keyword>
<proteinExistence type="predicted"/>
<protein>
    <submittedName>
        <fullName evidence="3">Putative Late nodulin</fullName>
    </submittedName>
</protein>
<reference evidence="4" key="1">
    <citation type="journal article" date="2018" name="Nat. Plants">
        <title>Whole-genome landscape of Medicago truncatula symbiotic genes.</title>
        <authorList>
            <person name="Pecrix Y."/>
            <person name="Staton S.E."/>
            <person name="Sallet E."/>
            <person name="Lelandais-Briere C."/>
            <person name="Moreau S."/>
            <person name="Carrere S."/>
            <person name="Blein T."/>
            <person name="Jardinaud M.F."/>
            <person name="Latrasse D."/>
            <person name="Zouine M."/>
            <person name="Zahm M."/>
            <person name="Kreplak J."/>
            <person name="Mayjonade B."/>
            <person name="Satge C."/>
            <person name="Perez M."/>
            <person name="Cauet S."/>
            <person name="Marande W."/>
            <person name="Chantry-Darmon C."/>
            <person name="Lopez-Roques C."/>
            <person name="Bouchez O."/>
            <person name="Berard A."/>
            <person name="Debelle F."/>
            <person name="Munos S."/>
            <person name="Bendahmane A."/>
            <person name="Berges H."/>
            <person name="Niebel A."/>
            <person name="Buitink J."/>
            <person name="Frugier F."/>
            <person name="Benhamed M."/>
            <person name="Crespi M."/>
            <person name="Gouzy J."/>
            <person name="Gamas P."/>
        </authorList>
    </citation>
    <scope>NUCLEOTIDE SEQUENCE [LARGE SCALE GENOMIC DNA]</scope>
    <source>
        <strain evidence="4">cv. Jemalong A17</strain>
    </source>
</reference>
<evidence type="ECO:0000256" key="1">
    <source>
        <dbReference type="SAM" id="SignalP"/>
    </source>
</evidence>
<sequence length="59" mass="6778">MKNMTQIPKCVYLFFIFLSLFHVVTNGALPCAIDVDCPDAVFFIVFKCINNICIRIETF</sequence>
<dbReference type="GO" id="GO:0046872">
    <property type="term" value="F:metal ion binding"/>
    <property type="evidence" value="ECO:0007669"/>
    <property type="project" value="InterPro"/>
</dbReference>
<feature type="chain" id="PRO_5017215928" evidence="1">
    <location>
        <begin position="28"/>
        <end position="59"/>
    </location>
</feature>
<accession>A0A396GYI1</accession>
<evidence type="ECO:0000313" key="4">
    <source>
        <dbReference type="Proteomes" id="UP000265566"/>
    </source>
</evidence>
<comment type="caution">
    <text evidence="3">The sequence shown here is derived from an EMBL/GenBank/DDBJ whole genome shotgun (WGS) entry which is preliminary data.</text>
</comment>
<evidence type="ECO:0000259" key="2">
    <source>
        <dbReference type="Pfam" id="PF07127"/>
    </source>
</evidence>
<feature type="domain" description="Late nodulin" evidence="2">
    <location>
        <begin position="4"/>
        <end position="53"/>
    </location>
</feature>
<organism evidence="3 4">
    <name type="scientific">Medicago truncatula</name>
    <name type="common">Barrel medic</name>
    <name type="synonym">Medicago tribuloides</name>
    <dbReference type="NCBI Taxonomy" id="3880"/>
    <lineage>
        <taxon>Eukaryota</taxon>
        <taxon>Viridiplantae</taxon>
        <taxon>Streptophyta</taxon>
        <taxon>Embryophyta</taxon>
        <taxon>Tracheophyta</taxon>
        <taxon>Spermatophyta</taxon>
        <taxon>Magnoliopsida</taxon>
        <taxon>eudicotyledons</taxon>
        <taxon>Gunneridae</taxon>
        <taxon>Pentapetalae</taxon>
        <taxon>rosids</taxon>
        <taxon>fabids</taxon>
        <taxon>Fabales</taxon>
        <taxon>Fabaceae</taxon>
        <taxon>Papilionoideae</taxon>
        <taxon>50 kb inversion clade</taxon>
        <taxon>NPAAA clade</taxon>
        <taxon>Hologalegina</taxon>
        <taxon>IRL clade</taxon>
        <taxon>Trifolieae</taxon>
        <taxon>Medicago</taxon>
    </lineage>
</organism>
<dbReference type="AlphaFoldDB" id="A0A396GYI1"/>
<dbReference type="Proteomes" id="UP000265566">
    <property type="component" value="Chromosome 7"/>
</dbReference>
<dbReference type="InterPro" id="IPR009810">
    <property type="entry name" value="Nodulin_late_dom"/>
</dbReference>
<evidence type="ECO:0000313" key="3">
    <source>
        <dbReference type="EMBL" id="RHN45281.1"/>
    </source>
</evidence>
<gene>
    <name evidence="3" type="ORF">MtrunA17_Chr7g0228741</name>
</gene>
<dbReference type="EMBL" id="PSQE01000007">
    <property type="protein sequence ID" value="RHN45281.1"/>
    <property type="molecule type" value="Genomic_DNA"/>
</dbReference>
<feature type="signal peptide" evidence="1">
    <location>
        <begin position="1"/>
        <end position="27"/>
    </location>
</feature>